<dbReference type="InterPro" id="IPR043743">
    <property type="entry name" value="DUF5688"/>
</dbReference>
<name>A0A9D2N2N3_9FIRM</name>
<gene>
    <name evidence="1" type="ORF">H9704_12550</name>
</gene>
<proteinExistence type="predicted"/>
<evidence type="ECO:0000313" key="1">
    <source>
        <dbReference type="EMBL" id="HJC06958.1"/>
    </source>
</evidence>
<evidence type="ECO:0000313" key="2">
    <source>
        <dbReference type="Proteomes" id="UP000823910"/>
    </source>
</evidence>
<accession>A0A9D2N2N3</accession>
<reference evidence="1" key="2">
    <citation type="submission" date="2021-04" db="EMBL/GenBank/DDBJ databases">
        <authorList>
            <person name="Gilroy R."/>
        </authorList>
    </citation>
    <scope>NUCLEOTIDE SEQUENCE</scope>
    <source>
        <strain evidence="1">CHK180-15479</strain>
    </source>
</reference>
<dbReference type="Pfam" id="PF18941">
    <property type="entry name" value="DUF5688"/>
    <property type="match status" value="1"/>
</dbReference>
<protein>
    <submittedName>
        <fullName evidence="1">Uncharacterized protein</fullName>
    </submittedName>
</protein>
<dbReference type="Proteomes" id="UP000823910">
    <property type="component" value="Unassembled WGS sequence"/>
</dbReference>
<organism evidence="1 2">
    <name type="scientific">Candidatus Enterocloster excrementipullorum</name>
    <dbReference type="NCBI Taxonomy" id="2838559"/>
    <lineage>
        <taxon>Bacteria</taxon>
        <taxon>Bacillati</taxon>
        <taxon>Bacillota</taxon>
        <taxon>Clostridia</taxon>
        <taxon>Lachnospirales</taxon>
        <taxon>Lachnospiraceae</taxon>
        <taxon>Enterocloster</taxon>
    </lineage>
</organism>
<sequence>MVYETFLNTIKEGAAQALGDGYELSLRRIPKNNGLVLDGLCISKTGSPVAPAIYLNTCYEQYLRGRPMERILGEILELYRNHETAPGLDCTNLLDFEAMKPRILLRLINRESNASLLQNMPHIPWLDLAIVFCLCLKEDDSGLMTASIYNDHLDAWGISQNDLWLLAMENTPRHFPPVITHMSCILGGIEPDGPGPMRKQDDALLSSPLYVLTNSSGIHGAACILYPQVLKNFAEGVERDLMILPSSIHEVLLLPTEKDISCQEMSRLVECVNQTEVPSQDRLSNQVYLYSREKDAILLGSSNETPLC</sequence>
<dbReference type="AlphaFoldDB" id="A0A9D2N2N3"/>
<comment type="caution">
    <text evidence="1">The sequence shown here is derived from an EMBL/GenBank/DDBJ whole genome shotgun (WGS) entry which is preliminary data.</text>
</comment>
<dbReference type="EMBL" id="DWWT01000065">
    <property type="protein sequence ID" value="HJC06958.1"/>
    <property type="molecule type" value="Genomic_DNA"/>
</dbReference>
<reference evidence="1" key="1">
    <citation type="journal article" date="2021" name="PeerJ">
        <title>Extensive microbial diversity within the chicken gut microbiome revealed by metagenomics and culture.</title>
        <authorList>
            <person name="Gilroy R."/>
            <person name="Ravi A."/>
            <person name="Getino M."/>
            <person name="Pursley I."/>
            <person name="Horton D.L."/>
            <person name="Alikhan N.F."/>
            <person name="Baker D."/>
            <person name="Gharbi K."/>
            <person name="Hall N."/>
            <person name="Watson M."/>
            <person name="Adriaenssens E.M."/>
            <person name="Foster-Nyarko E."/>
            <person name="Jarju S."/>
            <person name="Secka A."/>
            <person name="Antonio M."/>
            <person name="Oren A."/>
            <person name="Chaudhuri R.R."/>
            <person name="La Ragione R."/>
            <person name="Hildebrand F."/>
            <person name="Pallen M.J."/>
        </authorList>
    </citation>
    <scope>NUCLEOTIDE SEQUENCE</scope>
    <source>
        <strain evidence="1">CHK180-15479</strain>
    </source>
</reference>